<gene>
    <name evidence="2" type="primary">ORF50304</name>
</gene>
<evidence type="ECO:0000256" key="1">
    <source>
        <dbReference type="SAM" id="MobiDB-lite"/>
    </source>
</evidence>
<accession>A0A0B6Z663</accession>
<feature type="non-terminal residue" evidence="2">
    <location>
        <position position="144"/>
    </location>
</feature>
<sequence>AHAKIFPVVPCLKASLHHTSLKARLIRNKRRCLPLKLKTSLSGLRSGNEHKGIYRDYINKRKQYFAPKIHKHGQFRYANKYCSSSRSYHQPHHTNFSSSPSSSSSMLLQESVNSNTNSGFFFYRSNHQENAAYQKLQINHEKQR</sequence>
<evidence type="ECO:0000313" key="2">
    <source>
        <dbReference type="EMBL" id="CEK63993.1"/>
    </source>
</evidence>
<feature type="region of interest" description="Disordered" evidence="1">
    <location>
        <begin position="89"/>
        <end position="109"/>
    </location>
</feature>
<feature type="non-terminal residue" evidence="2">
    <location>
        <position position="1"/>
    </location>
</feature>
<reference evidence="2" key="1">
    <citation type="submission" date="2014-12" db="EMBL/GenBank/DDBJ databases">
        <title>Insight into the proteome of Arion vulgaris.</title>
        <authorList>
            <person name="Aradska J."/>
            <person name="Bulat T."/>
            <person name="Smidak R."/>
            <person name="Sarate P."/>
            <person name="Gangsoo J."/>
            <person name="Sialana F."/>
            <person name="Bilban M."/>
            <person name="Lubec G."/>
        </authorList>
    </citation>
    <scope>NUCLEOTIDE SEQUENCE</scope>
    <source>
        <tissue evidence="2">Skin</tissue>
    </source>
</reference>
<proteinExistence type="predicted"/>
<protein>
    <submittedName>
        <fullName evidence="2">Uncharacterized protein</fullName>
    </submittedName>
</protein>
<organism evidence="2">
    <name type="scientific">Arion vulgaris</name>
    <dbReference type="NCBI Taxonomy" id="1028688"/>
    <lineage>
        <taxon>Eukaryota</taxon>
        <taxon>Metazoa</taxon>
        <taxon>Spiralia</taxon>
        <taxon>Lophotrochozoa</taxon>
        <taxon>Mollusca</taxon>
        <taxon>Gastropoda</taxon>
        <taxon>Heterobranchia</taxon>
        <taxon>Euthyneura</taxon>
        <taxon>Panpulmonata</taxon>
        <taxon>Eupulmonata</taxon>
        <taxon>Stylommatophora</taxon>
        <taxon>Helicina</taxon>
        <taxon>Arionoidea</taxon>
        <taxon>Arionidae</taxon>
        <taxon>Arion</taxon>
    </lineage>
</organism>
<name>A0A0B6Z663_9EUPU</name>
<dbReference type="AlphaFoldDB" id="A0A0B6Z663"/>
<dbReference type="EMBL" id="HACG01017128">
    <property type="protein sequence ID" value="CEK63993.1"/>
    <property type="molecule type" value="Transcribed_RNA"/>
</dbReference>